<organism evidence="2">
    <name type="scientific">marine sediment metagenome</name>
    <dbReference type="NCBI Taxonomy" id="412755"/>
    <lineage>
        <taxon>unclassified sequences</taxon>
        <taxon>metagenomes</taxon>
        <taxon>ecological metagenomes</taxon>
    </lineage>
</organism>
<sequence>TNLTSAFLCCRAVGPHMFKQKKGKVINISSNNAQKGNTEIISYNTSKAALSMFTRCLALEWAPFKINVNAIGPGDFYTKLSAWHHDDPKLREKMMAHIPLGRVGDVGEIGLLAIYLASPASDFITGQTIFSDGGELAFSP</sequence>
<dbReference type="InterPro" id="IPR002347">
    <property type="entry name" value="SDR_fam"/>
</dbReference>
<dbReference type="PANTHER" id="PTHR42760">
    <property type="entry name" value="SHORT-CHAIN DEHYDROGENASES/REDUCTASES FAMILY MEMBER"/>
    <property type="match status" value="1"/>
</dbReference>
<dbReference type="AlphaFoldDB" id="X1K785"/>
<proteinExistence type="inferred from homology"/>
<dbReference type="InterPro" id="IPR036291">
    <property type="entry name" value="NAD(P)-bd_dom_sf"/>
</dbReference>
<dbReference type="EMBL" id="BARV01010953">
    <property type="protein sequence ID" value="GAI02897.1"/>
    <property type="molecule type" value="Genomic_DNA"/>
</dbReference>
<dbReference type="Pfam" id="PF13561">
    <property type="entry name" value="adh_short_C2"/>
    <property type="match status" value="1"/>
</dbReference>
<dbReference type="PROSITE" id="PS00061">
    <property type="entry name" value="ADH_SHORT"/>
    <property type="match status" value="1"/>
</dbReference>
<evidence type="ECO:0000313" key="2">
    <source>
        <dbReference type="EMBL" id="GAI02897.1"/>
    </source>
</evidence>
<feature type="non-terminal residue" evidence="2">
    <location>
        <position position="1"/>
    </location>
</feature>
<dbReference type="PRINTS" id="PR00081">
    <property type="entry name" value="GDHRDH"/>
</dbReference>
<name>X1K785_9ZZZZ</name>
<dbReference type="InterPro" id="IPR020904">
    <property type="entry name" value="Sc_DH/Rdtase_CS"/>
</dbReference>
<gene>
    <name evidence="2" type="ORF">S06H3_20992</name>
</gene>
<accession>X1K785</accession>
<comment type="caution">
    <text evidence="2">The sequence shown here is derived from an EMBL/GenBank/DDBJ whole genome shotgun (WGS) entry which is preliminary data.</text>
</comment>
<evidence type="ECO:0008006" key="3">
    <source>
        <dbReference type="Google" id="ProtNLM"/>
    </source>
</evidence>
<evidence type="ECO:0000256" key="1">
    <source>
        <dbReference type="ARBA" id="ARBA00006484"/>
    </source>
</evidence>
<reference evidence="2" key="1">
    <citation type="journal article" date="2014" name="Front. Microbiol.">
        <title>High frequency of phylogenetically diverse reductive dehalogenase-homologous genes in deep subseafloor sedimentary metagenomes.</title>
        <authorList>
            <person name="Kawai M."/>
            <person name="Futagami T."/>
            <person name="Toyoda A."/>
            <person name="Takaki Y."/>
            <person name="Nishi S."/>
            <person name="Hori S."/>
            <person name="Arai W."/>
            <person name="Tsubouchi T."/>
            <person name="Morono Y."/>
            <person name="Uchiyama I."/>
            <person name="Ito T."/>
            <person name="Fujiyama A."/>
            <person name="Inagaki F."/>
            <person name="Takami H."/>
        </authorList>
    </citation>
    <scope>NUCLEOTIDE SEQUENCE</scope>
    <source>
        <strain evidence="2">Expedition CK06-06</strain>
    </source>
</reference>
<dbReference type="GO" id="GO:0016616">
    <property type="term" value="F:oxidoreductase activity, acting on the CH-OH group of donors, NAD or NADP as acceptor"/>
    <property type="evidence" value="ECO:0007669"/>
    <property type="project" value="TreeGrafter"/>
</dbReference>
<dbReference type="SUPFAM" id="SSF51735">
    <property type="entry name" value="NAD(P)-binding Rossmann-fold domains"/>
    <property type="match status" value="1"/>
</dbReference>
<dbReference type="Gene3D" id="3.40.50.720">
    <property type="entry name" value="NAD(P)-binding Rossmann-like Domain"/>
    <property type="match status" value="1"/>
</dbReference>
<protein>
    <recommendedName>
        <fullName evidence="3">SDR family oxidoreductase</fullName>
    </recommendedName>
</protein>
<comment type="similarity">
    <text evidence="1">Belongs to the short-chain dehydrogenases/reductases (SDR) family.</text>
</comment>
<dbReference type="PRINTS" id="PR00080">
    <property type="entry name" value="SDRFAMILY"/>
</dbReference>